<keyword evidence="2" id="KW-1185">Reference proteome</keyword>
<comment type="caution">
    <text evidence="1">The sequence shown here is derived from an EMBL/GenBank/DDBJ whole genome shotgun (WGS) entry which is preliminary data.</text>
</comment>
<dbReference type="Proteomes" id="UP001410394">
    <property type="component" value="Unassembled WGS sequence"/>
</dbReference>
<evidence type="ECO:0000313" key="1">
    <source>
        <dbReference type="EMBL" id="MEN3070059.1"/>
    </source>
</evidence>
<accession>A0ABU9Z213</accession>
<dbReference type="EMBL" id="JBDIVE010000010">
    <property type="protein sequence ID" value="MEN3070059.1"/>
    <property type="molecule type" value="Genomic_DNA"/>
</dbReference>
<gene>
    <name evidence="1" type="ORF">ABDB84_16370</name>
</gene>
<reference evidence="1 2" key="1">
    <citation type="journal article" date="2018" name="Int. J. Syst. Evol. Microbiol.">
        <title>Uliginosibacterium sediminicola sp. nov., isolated from freshwater sediment.</title>
        <authorList>
            <person name="Hwang W.M."/>
            <person name="Kim S.M."/>
            <person name="Kang K."/>
            <person name="Ahn T.Y."/>
        </authorList>
    </citation>
    <scope>NUCLEOTIDE SEQUENCE [LARGE SCALE GENOMIC DNA]</scope>
    <source>
        <strain evidence="1 2">M1-21</strain>
    </source>
</reference>
<protein>
    <submittedName>
        <fullName evidence="1">Uncharacterized protein</fullName>
    </submittedName>
</protein>
<name>A0ABU9Z213_9RHOO</name>
<evidence type="ECO:0000313" key="2">
    <source>
        <dbReference type="Proteomes" id="UP001410394"/>
    </source>
</evidence>
<sequence>MHNIYAAGLLANFFESGWAIQVLIGDMDRAQYFASRLTRAEIKRHLRIMVDMAVALPEEVSAQMPLVNWQAWRELDAALPCLSRAQKDVVWFTLETLVPVTGYHLRQYKAKLPELFSFSLA</sequence>
<dbReference type="RefSeq" id="WP_345920835.1">
    <property type="nucleotide sequence ID" value="NZ_JBDIVE010000010.1"/>
</dbReference>
<organism evidence="1 2">
    <name type="scientific">Uliginosibacterium sediminicola</name>
    <dbReference type="NCBI Taxonomy" id="2024550"/>
    <lineage>
        <taxon>Bacteria</taxon>
        <taxon>Pseudomonadati</taxon>
        <taxon>Pseudomonadota</taxon>
        <taxon>Betaproteobacteria</taxon>
        <taxon>Rhodocyclales</taxon>
        <taxon>Zoogloeaceae</taxon>
        <taxon>Uliginosibacterium</taxon>
    </lineage>
</organism>
<proteinExistence type="predicted"/>